<feature type="domain" description="HTH marR-type" evidence="1">
    <location>
        <begin position="27"/>
        <end position="129"/>
    </location>
</feature>
<proteinExistence type="predicted"/>
<gene>
    <name evidence="2" type="ORF">METZ01_LOCUS203146</name>
</gene>
<dbReference type="Pfam" id="PF12802">
    <property type="entry name" value="MarR_2"/>
    <property type="match status" value="1"/>
</dbReference>
<dbReference type="InterPro" id="IPR000835">
    <property type="entry name" value="HTH_MarR-typ"/>
</dbReference>
<dbReference type="InterPro" id="IPR036390">
    <property type="entry name" value="WH_DNA-bd_sf"/>
</dbReference>
<dbReference type="SMART" id="SM00347">
    <property type="entry name" value="HTH_MARR"/>
    <property type="match status" value="1"/>
</dbReference>
<organism evidence="2">
    <name type="scientific">marine metagenome</name>
    <dbReference type="NCBI Taxonomy" id="408172"/>
    <lineage>
        <taxon>unclassified sequences</taxon>
        <taxon>metagenomes</taxon>
        <taxon>ecological metagenomes</taxon>
    </lineage>
</organism>
<name>A0A382EIY5_9ZZZZ</name>
<protein>
    <recommendedName>
        <fullName evidence="1">HTH marR-type domain-containing protein</fullName>
    </recommendedName>
</protein>
<dbReference type="EMBL" id="UINC01044612">
    <property type="protein sequence ID" value="SVB50292.1"/>
    <property type="molecule type" value="Genomic_DNA"/>
</dbReference>
<dbReference type="AlphaFoldDB" id="A0A382EIY5"/>
<dbReference type="SUPFAM" id="SSF46785">
    <property type="entry name" value="Winged helix' DNA-binding domain"/>
    <property type="match status" value="1"/>
</dbReference>
<evidence type="ECO:0000259" key="1">
    <source>
        <dbReference type="SMART" id="SM00347"/>
    </source>
</evidence>
<sequence>MPNRQQPLHIFSGLAKAIDWYDVSLQSILRKFELTSVNRTQSMILVHIARSVKRPSEIAREMGTTRQNIHAMASHLIENRIIKQVSDPCDGRAKQYEFSDDALELRDAVLHILSHLDRVLAARVGEEAVQALHKAFSVDWGPYVTDAEQEIIRSE</sequence>
<dbReference type="Gene3D" id="1.10.10.10">
    <property type="entry name" value="Winged helix-like DNA-binding domain superfamily/Winged helix DNA-binding domain"/>
    <property type="match status" value="1"/>
</dbReference>
<accession>A0A382EIY5</accession>
<reference evidence="2" key="1">
    <citation type="submission" date="2018-05" db="EMBL/GenBank/DDBJ databases">
        <authorList>
            <person name="Lanie J.A."/>
            <person name="Ng W.-L."/>
            <person name="Kazmierczak K.M."/>
            <person name="Andrzejewski T.M."/>
            <person name="Davidsen T.M."/>
            <person name="Wayne K.J."/>
            <person name="Tettelin H."/>
            <person name="Glass J.I."/>
            <person name="Rusch D."/>
            <person name="Podicherti R."/>
            <person name="Tsui H.-C.T."/>
            <person name="Winkler M.E."/>
        </authorList>
    </citation>
    <scope>NUCLEOTIDE SEQUENCE</scope>
</reference>
<dbReference type="GO" id="GO:0003700">
    <property type="term" value="F:DNA-binding transcription factor activity"/>
    <property type="evidence" value="ECO:0007669"/>
    <property type="project" value="InterPro"/>
</dbReference>
<dbReference type="InterPro" id="IPR036388">
    <property type="entry name" value="WH-like_DNA-bd_sf"/>
</dbReference>
<evidence type="ECO:0000313" key="2">
    <source>
        <dbReference type="EMBL" id="SVB50292.1"/>
    </source>
</evidence>